<protein>
    <submittedName>
        <fullName evidence="1">Uncharacterized protein</fullName>
    </submittedName>
</protein>
<name>A0A6V7PPY6_ANACO</name>
<organism evidence="1">
    <name type="scientific">Ananas comosus var. bracteatus</name>
    <name type="common">red pineapple</name>
    <dbReference type="NCBI Taxonomy" id="296719"/>
    <lineage>
        <taxon>Eukaryota</taxon>
        <taxon>Viridiplantae</taxon>
        <taxon>Streptophyta</taxon>
        <taxon>Embryophyta</taxon>
        <taxon>Tracheophyta</taxon>
        <taxon>Spermatophyta</taxon>
        <taxon>Magnoliopsida</taxon>
        <taxon>Liliopsida</taxon>
        <taxon>Poales</taxon>
        <taxon>Bromeliaceae</taxon>
        <taxon>Bromelioideae</taxon>
        <taxon>Ananas</taxon>
    </lineage>
</organism>
<reference evidence="1" key="1">
    <citation type="submission" date="2020-07" db="EMBL/GenBank/DDBJ databases">
        <authorList>
            <person name="Lin J."/>
        </authorList>
    </citation>
    <scope>NUCLEOTIDE SEQUENCE</scope>
</reference>
<sequence>MCDEIEKAKKQLREVGIQTKYKQDGSINRHKARPVVKATSRSPCWLKLASTLPCGGGHIGPSHIRNGVRLGGPSHVRSDVRLGGPSHVRSDVRLIGPSHNRDPWTLYLYTLSELVAYF</sequence>
<dbReference type="AlphaFoldDB" id="A0A6V7PPY6"/>
<proteinExistence type="predicted"/>
<evidence type="ECO:0000313" key="1">
    <source>
        <dbReference type="EMBL" id="CAD1832922.1"/>
    </source>
</evidence>
<accession>A0A6V7PPY6</accession>
<dbReference type="EMBL" id="LR862150">
    <property type="protein sequence ID" value="CAD1832922.1"/>
    <property type="molecule type" value="Genomic_DNA"/>
</dbReference>
<gene>
    <name evidence="1" type="ORF">CB5_LOCUS16133</name>
</gene>